<dbReference type="RefSeq" id="WP_139624856.1">
    <property type="nucleotide sequence ID" value="NZ_VDMP01000027.1"/>
</dbReference>
<feature type="transmembrane region" description="Helical" evidence="1">
    <location>
        <begin position="67"/>
        <end position="86"/>
    </location>
</feature>
<feature type="transmembrane region" description="Helical" evidence="1">
    <location>
        <begin position="107"/>
        <end position="131"/>
    </location>
</feature>
<protein>
    <submittedName>
        <fullName evidence="2">ABC transporter permease</fullName>
    </submittedName>
</protein>
<dbReference type="Proteomes" id="UP000313231">
    <property type="component" value="Unassembled WGS sequence"/>
</dbReference>
<comment type="caution">
    <text evidence="2">The sequence shown here is derived from an EMBL/GenBank/DDBJ whole genome shotgun (WGS) entry which is preliminary data.</text>
</comment>
<accession>A0A5C4VLH2</accession>
<evidence type="ECO:0000256" key="1">
    <source>
        <dbReference type="SAM" id="Phobius"/>
    </source>
</evidence>
<feature type="transmembrane region" description="Helical" evidence="1">
    <location>
        <begin position="180"/>
        <end position="197"/>
    </location>
</feature>
<keyword evidence="1" id="KW-0472">Membrane</keyword>
<reference evidence="2 3" key="1">
    <citation type="journal article" date="2016" name="Int. J. Syst. Evol. Microbiol.">
        <title>Nocardioides albidus sp. nov., an actinobacterium isolated from garden soil.</title>
        <authorList>
            <person name="Singh H."/>
            <person name="Du J."/>
            <person name="Trinh H."/>
            <person name="Won K."/>
            <person name="Yang J.E."/>
            <person name="Yin C."/>
            <person name="Kook M."/>
            <person name="Yi T.H."/>
        </authorList>
    </citation>
    <scope>NUCLEOTIDE SEQUENCE [LARGE SCALE GENOMIC DNA]</scope>
    <source>
        <strain evidence="2 3">CCTCC AB 2015297</strain>
    </source>
</reference>
<sequence length="267" mass="27277">MTHPTRAALLAEYRKLVSTRIWWLLLVVMVGYLAFVGAAVSASFAFVPEGVEAPLVGEDAARATYSLVNGVGYVFPLVIGSLAMTTEFRHKTITQSLLVEPDRTRFLLAKLLSVVPIGLAAGVVGQLATVAGGAPLLAAQGDGAFLGDGDVIVGLLLGVVVVALWAVIGVAVGSVLSNHVAAIVVILAFTQFVEPIVRVGLGQVDALAGAAAYLPGGAADSLIGASFLGGTGTVDLLPRWAAVLVLLGYAAGLAVLGRLTTLRRDVG</sequence>
<evidence type="ECO:0000313" key="2">
    <source>
        <dbReference type="EMBL" id="TNM36664.1"/>
    </source>
</evidence>
<proteinExistence type="predicted"/>
<evidence type="ECO:0000313" key="3">
    <source>
        <dbReference type="Proteomes" id="UP000313231"/>
    </source>
</evidence>
<keyword evidence="1" id="KW-1133">Transmembrane helix</keyword>
<gene>
    <name evidence="2" type="ORF">FHP29_21320</name>
</gene>
<organism evidence="2 3">
    <name type="scientific">Nocardioides albidus</name>
    <dbReference type="NCBI Taxonomy" id="1517589"/>
    <lineage>
        <taxon>Bacteria</taxon>
        <taxon>Bacillati</taxon>
        <taxon>Actinomycetota</taxon>
        <taxon>Actinomycetes</taxon>
        <taxon>Propionibacteriales</taxon>
        <taxon>Nocardioidaceae</taxon>
        <taxon>Nocardioides</taxon>
    </lineage>
</organism>
<name>A0A5C4VLH2_9ACTN</name>
<keyword evidence="1" id="KW-0812">Transmembrane</keyword>
<feature type="transmembrane region" description="Helical" evidence="1">
    <location>
        <begin position="21"/>
        <end position="47"/>
    </location>
</feature>
<feature type="transmembrane region" description="Helical" evidence="1">
    <location>
        <begin position="240"/>
        <end position="259"/>
    </location>
</feature>
<feature type="transmembrane region" description="Helical" evidence="1">
    <location>
        <begin position="151"/>
        <end position="173"/>
    </location>
</feature>
<keyword evidence="3" id="KW-1185">Reference proteome</keyword>
<dbReference type="EMBL" id="VDMP01000027">
    <property type="protein sequence ID" value="TNM36664.1"/>
    <property type="molecule type" value="Genomic_DNA"/>
</dbReference>
<dbReference type="OrthoDB" id="5244396at2"/>
<dbReference type="AlphaFoldDB" id="A0A5C4VLH2"/>